<dbReference type="STRING" id="439375.Oant_2325"/>
<organism evidence="1 2">
    <name type="scientific">Brucella anthropi (strain ATCC 49188 / DSM 6882 / CCUG 24695 / JCM 21032 / LMG 3331 / NBRC 15819 / NCTC 12168 / Alc 37)</name>
    <name type="common">Ochrobactrum anthropi</name>
    <dbReference type="NCBI Taxonomy" id="439375"/>
    <lineage>
        <taxon>Bacteria</taxon>
        <taxon>Pseudomonadati</taxon>
        <taxon>Pseudomonadota</taxon>
        <taxon>Alphaproteobacteria</taxon>
        <taxon>Hyphomicrobiales</taxon>
        <taxon>Brucellaceae</taxon>
        <taxon>Brucella/Ochrobactrum group</taxon>
        <taxon>Brucella</taxon>
    </lineage>
</organism>
<dbReference type="KEGG" id="oan:Oant_2325"/>
<keyword evidence="2" id="KW-1185">Reference proteome</keyword>
<evidence type="ECO:0000313" key="1">
    <source>
        <dbReference type="EMBL" id="ABS15039.1"/>
    </source>
</evidence>
<accession>A6X1D5</accession>
<dbReference type="Proteomes" id="UP000002301">
    <property type="component" value="Chromosome 1"/>
</dbReference>
<dbReference type="RefSeq" id="WP_012092196.1">
    <property type="nucleotide sequence ID" value="NC_009667.1"/>
</dbReference>
<evidence type="ECO:0000313" key="2">
    <source>
        <dbReference type="Proteomes" id="UP000002301"/>
    </source>
</evidence>
<protein>
    <submittedName>
        <fullName evidence="1">Uncharacterized protein</fullName>
    </submittedName>
</protein>
<sequence length="133" mass="15196">MTEKNWKWYAGSNDEYYAVGPCDTREDAIDEAHDSFGDDVGIHVIEAVKGEVRLRDYIGASCAIEEAEERAYDMRNPDSDDNIFDVSGEEEKDLIVMLKAACDAWQIKHNLHFEPWCFTSTRNAEYIAPEVQP</sequence>
<dbReference type="eggNOG" id="ENOG5032MUW">
    <property type="taxonomic scope" value="Bacteria"/>
</dbReference>
<proteinExistence type="predicted"/>
<reference evidence="1 2" key="1">
    <citation type="journal article" date="2011" name="J. Bacteriol.">
        <title>Genome of Ochrobactrum anthropi ATCC 49188 T, a versatile opportunistic pathogen and symbiont of several eukaryotic hosts.</title>
        <authorList>
            <person name="Chain P.S."/>
            <person name="Lang D.M."/>
            <person name="Comerci D.J."/>
            <person name="Malfatti S.A."/>
            <person name="Vergez L.M."/>
            <person name="Shin M."/>
            <person name="Ugalde R.A."/>
            <person name="Garcia E."/>
            <person name="Tolmasky M.E."/>
        </authorList>
    </citation>
    <scope>NUCLEOTIDE SEQUENCE [LARGE SCALE GENOMIC DNA]</scope>
    <source>
        <strain evidence="2">ATCC 49188 / DSM 6882 / CCUG 24695 / JCM 21032 / LMG 3331 / NBRC 15819 / NCTC 12168 / Alc 37</strain>
    </source>
</reference>
<dbReference type="HOGENOM" id="CLU_1904591_0_0_5"/>
<dbReference type="PATRIC" id="fig|439375.7.peg.2454"/>
<gene>
    <name evidence="1" type="ordered locus">Oant_2325</name>
</gene>
<dbReference type="AlphaFoldDB" id="A6X1D5"/>
<dbReference type="EMBL" id="CP000758">
    <property type="protein sequence ID" value="ABS15039.1"/>
    <property type="molecule type" value="Genomic_DNA"/>
</dbReference>
<name>A6X1D5_BRUA4</name>